<feature type="region of interest" description="Disordered" evidence="1">
    <location>
        <begin position="108"/>
        <end position="127"/>
    </location>
</feature>
<keyword evidence="3" id="KW-1185">Reference proteome</keyword>
<evidence type="ECO:0000256" key="1">
    <source>
        <dbReference type="SAM" id="MobiDB-lite"/>
    </source>
</evidence>
<dbReference type="EMBL" id="JACJID010000007">
    <property type="protein sequence ID" value="MBA8930632.1"/>
    <property type="molecule type" value="Genomic_DNA"/>
</dbReference>
<comment type="caution">
    <text evidence="2">The sequence shown here is derived from an EMBL/GenBank/DDBJ whole genome shotgun (WGS) entry which is preliminary data.</text>
</comment>
<dbReference type="RefSeq" id="WP_025357527.1">
    <property type="nucleotide sequence ID" value="NZ_BAAABQ010000008.1"/>
</dbReference>
<gene>
    <name evidence="2" type="ORF">BC739_007879</name>
</gene>
<reference evidence="2 3" key="1">
    <citation type="submission" date="2020-08" db="EMBL/GenBank/DDBJ databases">
        <title>Genomic Encyclopedia of Archaeal and Bacterial Type Strains, Phase II (KMG-II): from individual species to whole genera.</title>
        <authorList>
            <person name="Goeker M."/>
        </authorList>
    </citation>
    <scope>NUCLEOTIDE SEQUENCE [LARGE SCALE GENOMIC DNA]</scope>
    <source>
        <strain evidence="2 3">DSM 43850</strain>
    </source>
</reference>
<protein>
    <submittedName>
        <fullName evidence="2">Uncharacterized protein</fullName>
    </submittedName>
</protein>
<evidence type="ECO:0000313" key="3">
    <source>
        <dbReference type="Proteomes" id="UP000517916"/>
    </source>
</evidence>
<accession>A0ABR6BUP1</accession>
<evidence type="ECO:0000313" key="2">
    <source>
        <dbReference type="EMBL" id="MBA8930632.1"/>
    </source>
</evidence>
<organism evidence="2 3">
    <name type="scientific">Kutzneria viridogrisea</name>
    <dbReference type="NCBI Taxonomy" id="47990"/>
    <lineage>
        <taxon>Bacteria</taxon>
        <taxon>Bacillati</taxon>
        <taxon>Actinomycetota</taxon>
        <taxon>Actinomycetes</taxon>
        <taxon>Pseudonocardiales</taxon>
        <taxon>Pseudonocardiaceae</taxon>
        <taxon>Kutzneria</taxon>
    </lineage>
</organism>
<sequence>MLTERSADLDLVRRACAEVGQTVARLCPGPSDPLHAAGLAVAQSAELIARAAAEPGATVAKEVLQDALNAIRAASLALRFAVVAADDIVRQPPTETVAGMSFRHTSHAAGLASASGPEHPYETRTNR</sequence>
<name>A0ABR6BUP1_9PSEU</name>
<proteinExistence type="predicted"/>
<dbReference type="Proteomes" id="UP000517916">
    <property type="component" value="Unassembled WGS sequence"/>
</dbReference>